<keyword evidence="2" id="KW-1185">Reference proteome</keyword>
<accession>A0ABQ9VG36</accession>
<dbReference type="Proteomes" id="UP001266305">
    <property type="component" value="Unassembled WGS sequence"/>
</dbReference>
<dbReference type="EMBL" id="JASSZA010000006">
    <property type="protein sequence ID" value="KAK2108332.1"/>
    <property type="molecule type" value="Genomic_DNA"/>
</dbReference>
<proteinExistence type="predicted"/>
<sequence length="153" mass="16911">MGESDTMGILDALGDPDGSLTVKKTKCPRERFTVKEEGIWYSQPQQVKMPQVRENSSRSKTSADIGLTLTQLCMRGFHKESSPSEGCSSDSRSLAADPKLVEHSGLTVFCTLPEWPGVTRLFGPGFTLTNSRHNEFQTGYRWSPDLTPSLITL</sequence>
<evidence type="ECO:0000313" key="2">
    <source>
        <dbReference type="Proteomes" id="UP001266305"/>
    </source>
</evidence>
<gene>
    <name evidence="1" type="ORF">P7K49_013497</name>
</gene>
<comment type="caution">
    <text evidence="1">The sequence shown here is derived from an EMBL/GenBank/DDBJ whole genome shotgun (WGS) entry which is preliminary data.</text>
</comment>
<reference evidence="1 2" key="1">
    <citation type="submission" date="2023-05" db="EMBL/GenBank/DDBJ databases">
        <title>B98-5 Cell Line De Novo Hybrid Assembly: An Optical Mapping Approach.</title>
        <authorList>
            <person name="Kananen K."/>
            <person name="Auerbach J.A."/>
            <person name="Kautto E."/>
            <person name="Blachly J.S."/>
        </authorList>
    </citation>
    <scope>NUCLEOTIDE SEQUENCE [LARGE SCALE GENOMIC DNA]</scope>
    <source>
        <strain evidence="1">B95-8</strain>
        <tissue evidence="1">Cell line</tissue>
    </source>
</reference>
<name>A0ABQ9VG36_SAGOE</name>
<protein>
    <submittedName>
        <fullName evidence="1">Uncharacterized protein</fullName>
    </submittedName>
</protein>
<organism evidence="1 2">
    <name type="scientific">Saguinus oedipus</name>
    <name type="common">Cotton-top tamarin</name>
    <name type="synonym">Oedipomidas oedipus</name>
    <dbReference type="NCBI Taxonomy" id="9490"/>
    <lineage>
        <taxon>Eukaryota</taxon>
        <taxon>Metazoa</taxon>
        <taxon>Chordata</taxon>
        <taxon>Craniata</taxon>
        <taxon>Vertebrata</taxon>
        <taxon>Euteleostomi</taxon>
        <taxon>Mammalia</taxon>
        <taxon>Eutheria</taxon>
        <taxon>Euarchontoglires</taxon>
        <taxon>Primates</taxon>
        <taxon>Haplorrhini</taxon>
        <taxon>Platyrrhini</taxon>
        <taxon>Cebidae</taxon>
        <taxon>Callitrichinae</taxon>
        <taxon>Saguinus</taxon>
    </lineage>
</organism>
<evidence type="ECO:0000313" key="1">
    <source>
        <dbReference type="EMBL" id="KAK2108332.1"/>
    </source>
</evidence>